<evidence type="ECO:0000256" key="1">
    <source>
        <dbReference type="SAM" id="Coils"/>
    </source>
</evidence>
<dbReference type="OrthoDB" id="2195113at2759"/>
<sequence>MPPKAKQPATGKSENKPKAAAPAAPAAAASEGSKQTATTPVTKPDTAAFHAEQDALKKEIDQLQVKLNAVKEKIALVKGTGGNERRDALRAELDGIRGQQGNNKASRGKLLEQIQTMQANIQTKVKALQAARGKIPYKSVDDVNAQIAKLDSLVNAGTMKIVDERKTLTEISNLKRLRKTVEGFQSEQDAIEKDRAEVDALRKQLDDPESKAMSEKYDTIKAELDDLKKESDAAYEGRTKLFDERTELQNKLDALWKKKKEASAAHREAGDAYWKKVNDDRARRAERNLQEKKAYEESRRREVAEELLETAKEPAFAADIQDCQTLIDYFTRVSGGAASSSSTELYSRPEVSAPKLELRKVADTMEGMAPMKKKGEEENNYFVAKKGKKAAPTKSYGQPAPAPPAANEGASAASAQLNIPFGTLSGLMALAIPPPTNVSEVPRVIEDLKTKKAWYQANQARVTKENVAKAEAAIEKLNKAAAAAKAEAEKEPEVEGEAAAAPAVEASA</sequence>
<organism evidence="3 4">
    <name type="scientific">Serendipita vermifera MAFF 305830</name>
    <dbReference type="NCBI Taxonomy" id="933852"/>
    <lineage>
        <taxon>Eukaryota</taxon>
        <taxon>Fungi</taxon>
        <taxon>Dikarya</taxon>
        <taxon>Basidiomycota</taxon>
        <taxon>Agaricomycotina</taxon>
        <taxon>Agaricomycetes</taxon>
        <taxon>Sebacinales</taxon>
        <taxon>Serendipitaceae</taxon>
        <taxon>Serendipita</taxon>
    </lineage>
</organism>
<evidence type="ECO:0000313" key="4">
    <source>
        <dbReference type="Proteomes" id="UP000054097"/>
    </source>
</evidence>
<dbReference type="GO" id="GO:0042175">
    <property type="term" value="C:nuclear outer membrane-endoplasmic reticulum membrane network"/>
    <property type="evidence" value="ECO:0007669"/>
    <property type="project" value="TreeGrafter"/>
</dbReference>
<feature type="compositionally biased region" description="Polar residues" evidence="2">
    <location>
        <begin position="32"/>
        <end position="41"/>
    </location>
</feature>
<proteinExistence type="predicted"/>
<dbReference type="PANTHER" id="PTHR31027:SF2">
    <property type="entry name" value="LEBERCILIN DOMAIN-CONTAINING PROTEIN"/>
    <property type="match status" value="1"/>
</dbReference>
<feature type="coiled-coil region" evidence="1">
    <location>
        <begin position="53"/>
        <end position="80"/>
    </location>
</feature>
<dbReference type="GO" id="GO:0008298">
    <property type="term" value="P:intracellular mRNA localization"/>
    <property type="evidence" value="ECO:0007669"/>
    <property type="project" value="TreeGrafter"/>
</dbReference>
<dbReference type="STRING" id="933852.A0A0C2WTF7"/>
<dbReference type="PANTHER" id="PTHR31027">
    <property type="entry name" value="NUCLEAR SEGREGATION PROTEIN BFR1"/>
    <property type="match status" value="1"/>
</dbReference>
<dbReference type="GO" id="GO:0005783">
    <property type="term" value="C:endoplasmic reticulum"/>
    <property type="evidence" value="ECO:0007669"/>
    <property type="project" value="TreeGrafter"/>
</dbReference>
<keyword evidence="1" id="KW-0175">Coiled coil</keyword>
<accession>A0A0C2WTF7</accession>
<dbReference type="GO" id="GO:0003729">
    <property type="term" value="F:mRNA binding"/>
    <property type="evidence" value="ECO:0007669"/>
    <property type="project" value="TreeGrafter"/>
</dbReference>
<reference evidence="4" key="2">
    <citation type="submission" date="2015-01" db="EMBL/GenBank/DDBJ databases">
        <title>Evolutionary Origins and Diversification of the Mycorrhizal Mutualists.</title>
        <authorList>
            <consortium name="DOE Joint Genome Institute"/>
            <consortium name="Mycorrhizal Genomics Consortium"/>
            <person name="Kohler A."/>
            <person name="Kuo A."/>
            <person name="Nagy L.G."/>
            <person name="Floudas D."/>
            <person name="Copeland A."/>
            <person name="Barry K.W."/>
            <person name="Cichocki N."/>
            <person name="Veneault-Fourrey C."/>
            <person name="LaButti K."/>
            <person name="Lindquist E.A."/>
            <person name="Lipzen A."/>
            <person name="Lundell T."/>
            <person name="Morin E."/>
            <person name="Murat C."/>
            <person name="Riley R."/>
            <person name="Ohm R."/>
            <person name="Sun H."/>
            <person name="Tunlid A."/>
            <person name="Henrissat B."/>
            <person name="Grigoriev I.V."/>
            <person name="Hibbett D.S."/>
            <person name="Martin F."/>
        </authorList>
    </citation>
    <scope>NUCLEOTIDE SEQUENCE [LARGE SCALE GENOMIC DNA]</scope>
    <source>
        <strain evidence="4">MAFF 305830</strain>
    </source>
</reference>
<dbReference type="HOGENOM" id="CLU_023943_0_0_1"/>
<dbReference type="EMBL" id="KN824288">
    <property type="protein sequence ID" value="KIM29448.1"/>
    <property type="molecule type" value="Genomic_DNA"/>
</dbReference>
<evidence type="ECO:0000313" key="3">
    <source>
        <dbReference type="EMBL" id="KIM29448.1"/>
    </source>
</evidence>
<protein>
    <recommendedName>
        <fullName evidence="5">Nuclear segregation protein Bfr1</fullName>
    </recommendedName>
</protein>
<name>A0A0C2WTF7_SERVB</name>
<feature type="compositionally biased region" description="Low complexity" evidence="2">
    <location>
        <begin position="497"/>
        <end position="508"/>
    </location>
</feature>
<keyword evidence="4" id="KW-1185">Reference proteome</keyword>
<feature type="region of interest" description="Disordered" evidence="2">
    <location>
        <begin position="485"/>
        <end position="508"/>
    </location>
</feature>
<dbReference type="GO" id="GO:1990904">
    <property type="term" value="C:ribonucleoprotein complex"/>
    <property type="evidence" value="ECO:0007669"/>
    <property type="project" value="TreeGrafter"/>
</dbReference>
<dbReference type="InterPro" id="IPR039604">
    <property type="entry name" value="Bfr1"/>
</dbReference>
<dbReference type="Proteomes" id="UP000054097">
    <property type="component" value="Unassembled WGS sequence"/>
</dbReference>
<dbReference type="AlphaFoldDB" id="A0A0C2WTF7"/>
<reference evidence="3 4" key="1">
    <citation type="submission" date="2014-04" db="EMBL/GenBank/DDBJ databases">
        <authorList>
            <consortium name="DOE Joint Genome Institute"/>
            <person name="Kuo A."/>
            <person name="Zuccaro A."/>
            <person name="Kohler A."/>
            <person name="Nagy L.G."/>
            <person name="Floudas D."/>
            <person name="Copeland A."/>
            <person name="Barry K.W."/>
            <person name="Cichocki N."/>
            <person name="Veneault-Fourrey C."/>
            <person name="LaButti K."/>
            <person name="Lindquist E.A."/>
            <person name="Lipzen A."/>
            <person name="Lundell T."/>
            <person name="Morin E."/>
            <person name="Murat C."/>
            <person name="Sun H."/>
            <person name="Tunlid A."/>
            <person name="Henrissat B."/>
            <person name="Grigoriev I.V."/>
            <person name="Hibbett D.S."/>
            <person name="Martin F."/>
            <person name="Nordberg H.P."/>
            <person name="Cantor M.N."/>
            <person name="Hua S.X."/>
        </authorList>
    </citation>
    <scope>NUCLEOTIDE SEQUENCE [LARGE SCALE GENOMIC DNA]</scope>
    <source>
        <strain evidence="3 4">MAFF 305830</strain>
    </source>
</reference>
<gene>
    <name evidence="3" type="ORF">M408DRAFT_67984</name>
</gene>
<feature type="region of interest" description="Disordered" evidence="2">
    <location>
        <begin position="390"/>
        <end position="409"/>
    </location>
</feature>
<evidence type="ECO:0008006" key="5">
    <source>
        <dbReference type="Google" id="ProtNLM"/>
    </source>
</evidence>
<evidence type="ECO:0000256" key="2">
    <source>
        <dbReference type="SAM" id="MobiDB-lite"/>
    </source>
</evidence>
<feature type="region of interest" description="Disordered" evidence="2">
    <location>
        <begin position="1"/>
        <end position="49"/>
    </location>
</feature>
<feature type="compositionally biased region" description="Low complexity" evidence="2">
    <location>
        <begin position="18"/>
        <end position="29"/>
    </location>
</feature>
<feature type="coiled-coil region" evidence="1">
    <location>
        <begin position="174"/>
        <end position="230"/>
    </location>
</feature>